<keyword evidence="2" id="KW-0812">Transmembrane</keyword>
<evidence type="ECO:0000256" key="1">
    <source>
        <dbReference type="SAM" id="MobiDB-lite"/>
    </source>
</evidence>
<dbReference type="PANTHER" id="PTHR31860">
    <property type="entry name" value="HEAT-INDUCIBLE TRANSCRIPTION REPRESSOR (DUF639)-RELATED"/>
    <property type="match status" value="1"/>
</dbReference>
<dbReference type="Proteomes" id="UP001341840">
    <property type="component" value="Unassembled WGS sequence"/>
</dbReference>
<dbReference type="InterPro" id="IPR006927">
    <property type="entry name" value="DUF639"/>
</dbReference>
<evidence type="ECO:0000256" key="2">
    <source>
        <dbReference type="SAM" id="Phobius"/>
    </source>
</evidence>
<feature type="region of interest" description="Disordered" evidence="1">
    <location>
        <begin position="1"/>
        <end position="21"/>
    </location>
</feature>
<dbReference type="Pfam" id="PF04842">
    <property type="entry name" value="DUF639"/>
    <property type="match status" value="2"/>
</dbReference>
<feature type="transmembrane region" description="Helical" evidence="2">
    <location>
        <begin position="587"/>
        <end position="612"/>
    </location>
</feature>
<keyword evidence="4" id="KW-1185">Reference proteome</keyword>
<feature type="compositionally biased region" description="Acidic residues" evidence="1">
    <location>
        <begin position="1"/>
        <end position="13"/>
    </location>
</feature>
<sequence length="657" mass="74051">MESEPETDVESENELYNGTSRKQMSPWESFIRTQQDSFRSLFNRRNKPSSSLPPSPQNSFSIKPIPQLSPLANSVVARSSQILGVSTHELQHAFDSELPLSVKELLTYARNLLEFCSFKALHKLTASPNYLNDKHFRRLTYDMMLAWESPSVESDDIETPTRRRLEANGDEDEASFFYSSSTNMALQVDDEKTVGLEAFSRIAPACVTIADIITVHNLFAALTVSSGKRLHFLVYDKYIRFLDKVLKNSKNALAACAGNLQLAEDEIVLDVDGTVPTHPVLQHIGMSAWPGRLTLTNYALYFESLGVGVHEKAIRYDLATDMKQVIKPDLTGPLGARLFDKAVMYKSTSVAEPVYFEFPEFKANFRRDYWLDISLEVLRAQQFVRKYYLKDSQKSEVLARAMLGIFRYRAVKEAFKFFSSNYKTLLTFSLAENLPRGDMILETLTNSLTYLTAVSIKRDTPGTLDTKRQPVLSPPSVVALSSHGFKSKCVANVYEETIAVGDIRVGEISPLEMAVKQSLHDTGKVAAAQATVDQVKVEGIDTNAAVMKELLFPLIELFESLIQAGNIVLLKMRALLLAILPPATEKVAILMVFIAAVFAFVPPKYIFLVVFVESYTRAMPLRRESSARWIRRLKEWWVRIPAAPVQLVKPEESKKRR</sequence>
<accession>A0ABU6QHL9</accession>
<keyword evidence="2" id="KW-0472">Membrane</keyword>
<proteinExistence type="predicted"/>
<protein>
    <submittedName>
        <fullName evidence="3">Uncharacterized protein</fullName>
    </submittedName>
</protein>
<gene>
    <name evidence="3" type="ORF">PIB30_048041</name>
</gene>
<reference evidence="3 4" key="1">
    <citation type="journal article" date="2023" name="Plants (Basel)">
        <title>Bridging the Gap: Combining Genomics and Transcriptomics Approaches to Understand Stylosanthes scabra, an Orphan Legume from the Brazilian Caatinga.</title>
        <authorList>
            <person name="Ferreira-Neto J.R.C."/>
            <person name="da Silva M.D."/>
            <person name="Binneck E."/>
            <person name="de Melo N.F."/>
            <person name="da Silva R.H."/>
            <person name="de Melo A.L.T.M."/>
            <person name="Pandolfi V."/>
            <person name="Bustamante F.O."/>
            <person name="Brasileiro-Vidal A.C."/>
            <person name="Benko-Iseppon A.M."/>
        </authorList>
    </citation>
    <scope>NUCLEOTIDE SEQUENCE [LARGE SCALE GENOMIC DNA]</scope>
    <source>
        <tissue evidence="3">Leaves</tissue>
    </source>
</reference>
<evidence type="ECO:0000313" key="4">
    <source>
        <dbReference type="Proteomes" id="UP001341840"/>
    </source>
</evidence>
<organism evidence="3 4">
    <name type="scientific">Stylosanthes scabra</name>
    <dbReference type="NCBI Taxonomy" id="79078"/>
    <lineage>
        <taxon>Eukaryota</taxon>
        <taxon>Viridiplantae</taxon>
        <taxon>Streptophyta</taxon>
        <taxon>Embryophyta</taxon>
        <taxon>Tracheophyta</taxon>
        <taxon>Spermatophyta</taxon>
        <taxon>Magnoliopsida</taxon>
        <taxon>eudicotyledons</taxon>
        <taxon>Gunneridae</taxon>
        <taxon>Pentapetalae</taxon>
        <taxon>rosids</taxon>
        <taxon>fabids</taxon>
        <taxon>Fabales</taxon>
        <taxon>Fabaceae</taxon>
        <taxon>Papilionoideae</taxon>
        <taxon>50 kb inversion clade</taxon>
        <taxon>dalbergioids sensu lato</taxon>
        <taxon>Dalbergieae</taxon>
        <taxon>Pterocarpus clade</taxon>
        <taxon>Stylosanthes</taxon>
    </lineage>
</organism>
<keyword evidence="2" id="KW-1133">Transmembrane helix</keyword>
<feature type="region of interest" description="Disordered" evidence="1">
    <location>
        <begin position="42"/>
        <end position="64"/>
    </location>
</feature>
<evidence type="ECO:0000313" key="3">
    <source>
        <dbReference type="EMBL" id="MED6110981.1"/>
    </source>
</evidence>
<dbReference type="EMBL" id="JASCZI010000312">
    <property type="protein sequence ID" value="MED6110981.1"/>
    <property type="molecule type" value="Genomic_DNA"/>
</dbReference>
<comment type="caution">
    <text evidence="3">The sequence shown here is derived from an EMBL/GenBank/DDBJ whole genome shotgun (WGS) entry which is preliminary data.</text>
</comment>
<name>A0ABU6QHL9_9FABA</name>
<dbReference type="PANTHER" id="PTHR31860:SF4">
    <property type="entry name" value="OS02G0637800 PROTEIN"/>
    <property type="match status" value="1"/>
</dbReference>